<keyword evidence="1" id="KW-0812">Transmembrane</keyword>
<dbReference type="RefSeq" id="WP_198576760.1">
    <property type="nucleotide sequence ID" value="NZ_JADWOX010000009.1"/>
</dbReference>
<feature type="transmembrane region" description="Helical" evidence="1">
    <location>
        <begin position="102"/>
        <end position="126"/>
    </location>
</feature>
<keyword evidence="3" id="KW-1185">Reference proteome</keyword>
<feature type="transmembrane region" description="Helical" evidence="1">
    <location>
        <begin position="74"/>
        <end position="96"/>
    </location>
</feature>
<dbReference type="EMBL" id="JADWOX010000009">
    <property type="protein sequence ID" value="MBI1684845.1"/>
    <property type="molecule type" value="Genomic_DNA"/>
</dbReference>
<comment type="caution">
    <text evidence="2">The sequence shown here is derived from an EMBL/GenBank/DDBJ whole genome shotgun (WGS) entry which is preliminary data.</text>
</comment>
<dbReference type="Proteomes" id="UP000639859">
    <property type="component" value="Unassembled WGS sequence"/>
</dbReference>
<gene>
    <name evidence="2" type="ORF">I4Q42_14315</name>
</gene>
<keyword evidence="1" id="KW-1133">Transmembrane helix</keyword>
<accession>A0ABS0SYZ5</accession>
<name>A0ABS0SYZ5_9CAUL</name>
<sequence>MSAYFYLFLALAICGLAFWRGGPSASRIAIVVLGSWAASLVIFRHSRINPDVGLMVVDVLTAVLFMWESVRSRLLWTVAIAAFQLVAVVSHLAALIDLRVTINTYMMSLAVWSYAILLTLALGVWLHWRETRRAALEG</sequence>
<protein>
    <submittedName>
        <fullName evidence="2">Uncharacterized protein</fullName>
    </submittedName>
</protein>
<evidence type="ECO:0000256" key="1">
    <source>
        <dbReference type="SAM" id="Phobius"/>
    </source>
</evidence>
<evidence type="ECO:0000313" key="2">
    <source>
        <dbReference type="EMBL" id="MBI1684845.1"/>
    </source>
</evidence>
<evidence type="ECO:0000313" key="3">
    <source>
        <dbReference type="Proteomes" id="UP000639859"/>
    </source>
</evidence>
<proteinExistence type="predicted"/>
<organism evidence="2 3">
    <name type="scientific">Caulobacter hibisci</name>
    <dbReference type="NCBI Taxonomy" id="2035993"/>
    <lineage>
        <taxon>Bacteria</taxon>
        <taxon>Pseudomonadati</taxon>
        <taxon>Pseudomonadota</taxon>
        <taxon>Alphaproteobacteria</taxon>
        <taxon>Caulobacterales</taxon>
        <taxon>Caulobacteraceae</taxon>
        <taxon>Caulobacter</taxon>
    </lineage>
</organism>
<reference evidence="2 3" key="1">
    <citation type="submission" date="2020-11" db="EMBL/GenBank/DDBJ databases">
        <title>genome sequence of strain KACC 18849.</title>
        <authorList>
            <person name="Gao J."/>
            <person name="Zhang X."/>
        </authorList>
    </citation>
    <scope>NUCLEOTIDE SEQUENCE [LARGE SCALE GENOMIC DNA]</scope>
    <source>
        <strain evidence="2 3">KACC 18849</strain>
    </source>
</reference>
<keyword evidence="1" id="KW-0472">Membrane</keyword>